<keyword evidence="2" id="KW-1185">Reference proteome</keyword>
<evidence type="ECO:0000256" key="1">
    <source>
        <dbReference type="SAM" id="MobiDB-lite"/>
    </source>
</evidence>
<dbReference type="AlphaFoldDB" id="A0A8B6X6U2"/>
<dbReference type="OrthoDB" id="9786336at2"/>
<keyword evidence="3" id="KW-0645">Protease</keyword>
<dbReference type="Proteomes" id="UP000675920">
    <property type="component" value="Unplaced"/>
</dbReference>
<feature type="compositionally biased region" description="Basic and acidic residues" evidence="1">
    <location>
        <begin position="248"/>
        <end position="268"/>
    </location>
</feature>
<reference evidence="3" key="1">
    <citation type="submission" date="2025-08" db="UniProtKB">
        <authorList>
            <consortium name="RefSeq"/>
        </authorList>
    </citation>
    <scope>IDENTIFICATION</scope>
</reference>
<proteinExistence type="predicted"/>
<dbReference type="Pfam" id="PF00227">
    <property type="entry name" value="Proteasome"/>
    <property type="match status" value="1"/>
</dbReference>
<name>A0A8B6X6U2_9BURK</name>
<protein>
    <submittedName>
        <fullName evidence="3">Proteasome-type protease</fullName>
    </submittedName>
</protein>
<dbReference type="InterPro" id="IPR029055">
    <property type="entry name" value="Ntn_hydrolases_N"/>
</dbReference>
<dbReference type="GO" id="GO:0005839">
    <property type="term" value="C:proteasome core complex"/>
    <property type="evidence" value="ECO:0007669"/>
    <property type="project" value="InterPro"/>
</dbReference>
<organism evidence="2 3">
    <name type="scientific">Derxia gummosa DSM 723</name>
    <dbReference type="NCBI Taxonomy" id="1121388"/>
    <lineage>
        <taxon>Bacteria</taxon>
        <taxon>Pseudomonadati</taxon>
        <taxon>Pseudomonadota</taxon>
        <taxon>Betaproteobacteria</taxon>
        <taxon>Burkholderiales</taxon>
        <taxon>Alcaligenaceae</taxon>
        <taxon>Derxia</taxon>
    </lineage>
</organism>
<feature type="compositionally biased region" description="Pro residues" evidence="1">
    <location>
        <begin position="269"/>
        <end position="278"/>
    </location>
</feature>
<evidence type="ECO:0000313" key="2">
    <source>
        <dbReference type="Proteomes" id="UP000675920"/>
    </source>
</evidence>
<keyword evidence="3" id="KW-0647">Proteasome</keyword>
<keyword evidence="3" id="KW-0378">Hydrolase</keyword>
<dbReference type="GO" id="GO:0008233">
    <property type="term" value="F:peptidase activity"/>
    <property type="evidence" value="ECO:0007669"/>
    <property type="project" value="UniProtKB-KW"/>
</dbReference>
<dbReference type="Gene3D" id="3.60.20.10">
    <property type="entry name" value="Glutamine Phosphoribosylpyrophosphate, subunit 1, domain 1"/>
    <property type="match status" value="1"/>
</dbReference>
<dbReference type="InterPro" id="IPR001353">
    <property type="entry name" value="Proteasome_sua/b"/>
</dbReference>
<sequence>MTYCVAMRLDEGIVFLSDSRTNAGVDHVSTFRKMTVFERAGDRTMVIMTAGNLAISQAVRQWLQERTTEDGETVWTAKTMFDAVRVVGDAVRAVHERDAEHLKRFGVDFNCALIFGGQIKGEPPRLFQVYAAGNFIEATPENPYFQIGEAKYGKPIIDRVIRPDTPLDEGAKCALISMDSTLRSNISVGLPLDLLVYESDALRVTRFVQIDNDNHYFQMIHNTWGKRLQQVFGEIPDPTWGETGSRFAHPDYRLGQKHADGHSDREPQHQPPRAPVPPALASDTVAASERIQTVADGGTPGQAQ</sequence>
<dbReference type="GO" id="GO:0051603">
    <property type="term" value="P:proteolysis involved in protein catabolic process"/>
    <property type="evidence" value="ECO:0007669"/>
    <property type="project" value="InterPro"/>
</dbReference>
<dbReference type="CDD" id="cd03765">
    <property type="entry name" value="proteasome_beta_bacterial"/>
    <property type="match status" value="1"/>
</dbReference>
<dbReference type="RefSeq" id="WP_028312870.1">
    <property type="nucleotide sequence ID" value="NZ_KI519499.1"/>
</dbReference>
<dbReference type="SUPFAM" id="SSF56235">
    <property type="entry name" value="N-terminal nucleophile aminohydrolases (Ntn hydrolases)"/>
    <property type="match status" value="1"/>
</dbReference>
<accession>A0A8B6X6U2</accession>
<evidence type="ECO:0000313" key="3">
    <source>
        <dbReference type="RefSeq" id="WP_028312870.1"/>
    </source>
</evidence>
<feature type="region of interest" description="Disordered" evidence="1">
    <location>
        <begin position="239"/>
        <end position="304"/>
    </location>
</feature>